<evidence type="ECO:0000256" key="3">
    <source>
        <dbReference type="ARBA" id="ARBA00022723"/>
    </source>
</evidence>
<keyword evidence="4 5" id="KW-0408">Iron</keyword>
<evidence type="ECO:0000313" key="6">
    <source>
        <dbReference type="EMBL" id="GGX64304.1"/>
    </source>
</evidence>
<evidence type="ECO:0000256" key="2">
    <source>
        <dbReference type="ARBA" id="ARBA00022617"/>
    </source>
</evidence>
<comment type="caution">
    <text evidence="6">The sequence shown here is derived from an EMBL/GenBank/DDBJ whole genome shotgun (WGS) entry which is preliminary data.</text>
</comment>
<dbReference type="InterPro" id="IPR001486">
    <property type="entry name" value="Hemoglobin_trunc"/>
</dbReference>
<evidence type="ECO:0008006" key="8">
    <source>
        <dbReference type="Google" id="ProtNLM"/>
    </source>
</evidence>
<dbReference type="GO" id="GO:0019825">
    <property type="term" value="F:oxygen binding"/>
    <property type="evidence" value="ECO:0007669"/>
    <property type="project" value="InterPro"/>
</dbReference>
<dbReference type="AlphaFoldDB" id="A0A918KHT2"/>
<gene>
    <name evidence="6" type="ORF">GCM10011309_13020</name>
</gene>
<dbReference type="GO" id="GO:0020037">
    <property type="term" value="F:heme binding"/>
    <property type="evidence" value="ECO:0007669"/>
    <property type="project" value="InterPro"/>
</dbReference>
<evidence type="ECO:0000256" key="4">
    <source>
        <dbReference type="ARBA" id="ARBA00023004"/>
    </source>
</evidence>
<feature type="binding site" description="distal binding residue" evidence="5">
    <location>
        <position position="85"/>
    </location>
    <ligand>
        <name>heme</name>
        <dbReference type="ChEBI" id="CHEBI:30413"/>
    </ligand>
    <ligandPart>
        <name>Fe</name>
        <dbReference type="ChEBI" id="CHEBI:18248"/>
    </ligandPart>
</feature>
<dbReference type="Pfam" id="PF01152">
    <property type="entry name" value="Bac_globin"/>
    <property type="match status" value="1"/>
</dbReference>
<protein>
    <recommendedName>
        <fullName evidence="8">Hemoglobin</fullName>
    </recommendedName>
</protein>
<reference evidence="6 7" key="1">
    <citation type="journal article" date="2014" name="Int. J. Syst. Evol. Microbiol.">
        <title>Complete genome sequence of Corynebacterium casei LMG S-19264T (=DSM 44701T), isolated from a smear-ripened cheese.</title>
        <authorList>
            <consortium name="US DOE Joint Genome Institute (JGI-PGF)"/>
            <person name="Walter F."/>
            <person name="Albersmeier A."/>
            <person name="Kalinowski J."/>
            <person name="Ruckert C."/>
        </authorList>
    </citation>
    <scope>NUCLEOTIDE SEQUENCE [LARGE SCALE GENOMIC DNA]</scope>
    <source>
        <strain evidence="6 7">KCTC 23968</strain>
    </source>
</reference>
<name>A0A918KHT2_9PROT</name>
<evidence type="ECO:0000256" key="5">
    <source>
        <dbReference type="PIRSR" id="PIRSR601486-1"/>
    </source>
</evidence>
<dbReference type="InterPro" id="IPR009050">
    <property type="entry name" value="Globin-like_sf"/>
</dbReference>
<keyword evidence="1" id="KW-0813">Transport</keyword>
<evidence type="ECO:0000313" key="7">
    <source>
        <dbReference type="Proteomes" id="UP000600865"/>
    </source>
</evidence>
<keyword evidence="3 5" id="KW-0479">Metal-binding</keyword>
<proteinExistence type="predicted"/>
<keyword evidence="7" id="KW-1185">Reference proteome</keyword>
<dbReference type="Proteomes" id="UP000600865">
    <property type="component" value="Unassembled WGS sequence"/>
</dbReference>
<accession>A0A918KHT2</accession>
<sequence length="148" mass="16766">MTRDRVSEARKAIQDNAASLGITTAYISTLVDTFYDRIRVDEVLGPIFNDAIGDNWDVHLPRMKAFWASVTLNAGLYSGKPVEAHRKHSETIESQHFDRWLAIFQQTLHDTAPTPETPAYFMIRAERIANRLKLALFGTSDLGAPRYD</sequence>
<dbReference type="Gene3D" id="1.10.490.10">
    <property type="entry name" value="Globins"/>
    <property type="match status" value="1"/>
</dbReference>
<organism evidence="6 7">
    <name type="scientific">Litorimonas cladophorae</name>
    <dbReference type="NCBI Taxonomy" id="1220491"/>
    <lineage>
        <taxon>Bacteria</taxon>
        <taxon>Pseudomonadati</taxon>
        <taxon>Pseudomonadota</taxon>
        <taxon>Alphaproteobacteria</taxon>
        <taxon>Maricaulales</taxon>
        <taxon>Robiginitomaculaceae</taxon>
    </lineage>
</organism>
<dbReference type="SUPFAM" id="SSF46458">
    <property type="entry name" value="Globin-like"/>
    <property type="match status" value="1"/>
</dbReference>
<dbReference type="RefSeq" id="WP_189582986.1">
    <property type="nucleotide sequence ID" value="NZ_BMYV01000001.1"/>
</dbReference>
<dbReference type="InterPro" id="IPR012292">
    <property type="entry name" value="Globin/Proto"/>
</dbReference>
<dbReference type="GO" id="GO:0046872">
    <property type="term" value="F:metal ion binding"/>
    <property type="evidence" value="ECO:0007669"/>
    <property type="project" value="UniProtKB-KW"/>
</dbReference>
<keyword evidence="2 5" id="KW-0349">Heme</keyword>
<dbReference type="EMBL" id="BMYV01000001">
    <property type="protein sequence ID" value="GGX64304.1"/>
    <property type="molecule type" value="Genomic_DNA"/>
</dbReference>
<dbReference type="CDD" id="cd08916">
    <property type="entry name" value="TrHb3_P"/>
    <property type="match status" value="1"/>
</dbReference>
<evidence type="ECO:0000256" key="1">
    <source>
        <dbReference type="ARBA" id="ARBA00022448"/>
    </source>
</evidence>